<evidence type="ECO:0000313" key="1">
    <source>
        <dbReference type="EMBL" id="KEO54747.1"/>
    </source>
</evidence>
<dbReference type="EMBL" id="AUNB01000058">
    <property type="protein sequence ID" value="KEO54747.1"/>
    <property type="molecule type" value="Genomic_DNA"/>
</dbReference>
<accession>A0A074JZH9</accession>
<dbReference type="eggNOG" id="ENOG5032B39">
    <property type="taxonomic scope" value="Bacteria"/>
</dbReference>
<proteinExistence type="predicted"/>
<reference evidence="1 2" key="1">
    <citation type="journal article" date="2015" name="Antonie Van Leeuwenhoek">
        <title>Thioclava indica sp. nov., isolated from surface seawater of the Indian Ocean.</title>
        <authorList>
            <person name="Liu Y."/>
            <person name="Lai Q."/>
            <person name="Du J."/>
            <person name="Xu H."/>
            <person name="Jiang L."/>
            <person name="Shao Z."/>
        </authorList>
    </citation>
    <scope>NUCLEOTIDE SEQUENCE [LARGE SCALE GENOMIC DNA]</scope>
    <source>
        <strain evidence="1 2">DT23-4</strain>
    </source>
</reference>
<organism evidence="1 2">
    <name type="scientific">Thioclava indica</name>
    <dbReference type="NCBI Taxonomy" id="1353528"/>
    <lineage>
        <taxon>Bacteria</taxon>
        <taxon>Pseudomonadati</taxon>
        <taxon>Pseudomonadota</taxon>
        <taxon>Alphaproteobacteria</taxon>
        <taxon>Rhodobacterales</taxon>
        <taxon>Paracoccaceae</taxon>
        <taxon>Thioclava</taxon>
    </lineage>
</organism>
<dbReference type="AlphaFoldDB" id="A0A074JZH9"/>
<dbReference type="RefSeq" id="WP_038132486.1">
    <property type="nucleotide sequence ID" value="NZ_AUNB01000058.1"/>
</dbReference>
<evidence type="ECO:0000313" key="2">
    <source>
        <dbReference type="Proteomes" id="UP000027471"/>
    </source>
</evidence>
<dbReference type="Proteomes" id="UP000027471">
    <property type="component" value="Unassembled WGS sequence"/>
</dbReference>
<evidence type="ECO:0008006" key="3">
    <source>
        <dbReference type="Google" id="ProtNLM"/>
    </source>
</evidence>
<sequence length="141" mass="15414">MSTLDHKFNAVAAAKPNKKPREAPFSLRLSFEEKAFLRAAANGVPLGAYIKAKLFDEPLEKVRRRNTNPVKDHKALGRLLGSLGQSRLSQNLNQLARASHTGALPVSPEVEDELRQACADVKAMREELMRALGSLSEGGQP</sequence>
<dbReference type="OrthoDB" id="8548224at2"/>
<protein>
    <recommendedName>
        <fullName evidence="3">Bacterial mobilisation domain-containing protein</fullName>
    </recommendedName>
</protein>
<name>A0A074JZH9_9RHOB</name>
<keyword evidence="2" id="KW-1185">Reference proteome</keyword>
<comment type="caution">
    <text evidence="1">The sequence shown here is derived from an EMBL/GenBank/DDBJ whole genome shotgun (WGS) entry which is preliminary data.</text>
</comment>
<gene>
    <name evidence="1" type="ORF">DT23_18190</name>
</gene>